<feature type="chain" id="PRO_5020183167" evidence="2">
    <location>
        <begin position="25"/>
        <end position="169"/>
    </location>
</feature>
<feature type="signal peptide" evidence="2">
    <location>
        <begin position="1"/>
        <end position="24"/>
    </location>
</feature>
<dbReference type="EMBL" id="CP032345">
    <property type="protein sequence ID" value="QCO15471.1"/>
    <property type="molecule type" value="Genomic_DNA"/>
</dbReference>
<organism evidence="3 4">
    <name type="scientific">Azospirillum brasilense</name>
    <dbReference type="NCBI Taxonomy" id="192"/>
    <lineage>
        <taxon>Bacteria</taxon>
        <taxon>Pseudomonadati</taxon>
        <taxon>Pseudomonadota</taxon>
        <taxon>Alphaproteobacteria</taxon>
        <taxon>Rhodospirillales</taxon>
        <taxon>Azospirillaceae</taxon>
        <taxon>Azospirillum</taxon>
    </lineage>
</organism>
<protein>
    <submittedName>
        <fullName evidence="3">Uncharacterized protein</fullName>
    </submittedName>
</protein>
<feature type="region of interest" description="Disordered" evidence="1">
    <location>
        <begin position="129"/>
        <end position="169"/>
    </location>
</feature>
<evidence type="ECO:0000256" key="2">
    <source>
        <dbReference type="SAM" id="SignalP"/>
    </source>
</evidence>
<name>A0A4D8R0L8_AZOBR</name>
<gene>
    <name evidence="3" type="ORF">D3869_09655</name>
</gene>
<reference evidence="3 4" key="1">
    <citation type="submission" date="2018-09" db="EMBL/GenBank/DDBJ databases">
        <title>Whole genome based analysis of evolution and adaptive divergence in Indian and Brazilian strains of Azospirillum brasilense.</title>
        <authorList>
            <person name="Singh C."/>
            <person name="Tripathi A.K."/>
        </authorList>
    </citation>
    <scope>NUCLEOTIDE SEQUENCE [LARGE SCALE GENOMIC DNA]</scope>
    <source>
        <strain evidence="3 4">MTCC4039</strain>
    </source>
</reference>
<dbReference type="Proteomes" id="UP000298693">
    <property type="component" value="Chromosome"/>
</dbReference>
<evidence type="ECO:0000313" key="3">
    <source>
        <dbReference type="EMBL" id="QCO15471.1"/>
    </source>
</evidence>
<keyword evidence="2" id="KW-0732">Signal</keyword>
<dbReference type="RefSeq" id="WP_137139873.1">
    <property type="nucleotide sequence ID" value="NZ_CP032345.1"/>
</dbReference>
<evidence type="ECO:0000313" key="4">
    <source>
        <dbReference type="Proteomes" id="UP000298693"/>
    </source>
</evidence>
<feature type="compositionally biased region" description="Basic and acidic residues" evidence="1">
    <location>
        <begin position="156"/>
        <end position="169"/>
    </location>
</feature>
<accession>A0A4D8R0L8</accession>
<proteinExistence type="predicted"/>
<dbReference type="AlphaFoldDB" id="A0A4D8R0L8"/>
<evidence type="ECO:0000256" key="1">
    <source>
        <dbReference type="SAM" id="MobiDB-lite"/>
    </source>
</evidence>
<sequence>MIRFAPAFCLTVTLALGSGGAALGQTVADYEAALAKAPINTAAAGTAATSPAAASATTAADAPSATDVLYCRPVSNYVYTSVPPGERSGIVVPLVAFDGPSDPETMRKRALCETVRRMAVIQFDSGSGEEIVTPPQLIDTDPSRPLYQNDPTLAPDTRRAPARRPLEIQ</sequence>